<evidence type="ECO:0000313" key="2">
    <source>
        <dbReference type="EMBL" id="WAH65128.1"/>
    </source>
</evidence>
<organism evidence="2 3">
    <name type="scientific">Xanthomonas hortorum</name>
    <dbReference type="NCBI Taxonomy" id="56454"/>
    <lineage>
        <taxon>Bacteria</taxon>
        <taxon>Pseudomonadati</taxon>
        <taxon>Pseudomonadota</taxon>
        <taxon>Gammaproteobacteria</taxon>
        <taxon>Lysobacterales</taxon>
        <taxon>Lysobacteraceae</taxon>
        <taxon>Xanthomonas</taxon>
    </lineage>
</organism>
<dbReference type="AlphaFoldDB" id="A0AA47EVH6"/>
<dbReference type="EMBL" id="CP107241">
    <property type="protein sequence ID" value="WAH65128.1"/>
    <property type="molecule type" value="Genomic_DNA"/>
</dbReference>
<proteinExistence type="predicted"/>
<gene>
    <name evidence="2" type="ORF">OEG85_03855</name>
</gene>
<evidence type="ECO:0000313" key="3">
    <source>
        <dbReference type="Proteomes" id="UP001164737"/>
    </source>
</evidence>
<dbReference type="Proteomes" id="UP001164737">
    <property type="component" value="Chromosome"/>
</dbReference>
<reference evidence="2" key="1">
    <citation type="submission" date="2022-10" db="EMBL/GenBank/DDBJ databases">
        <title>Complete genome sequence resource for Xanthomonas hortorum isolated from Greek Oregano.</title>
        <authorList>
            <person name="Gonzalez-Tobon J."/>
            <person name="Helmann T.C."/>
            <person name="Daughtrey M."/>
            <person name="Stodghill P.V."/>
            <person name="Filiatrault M.J."/>
        </authorList>
    </citation>
    <scope>NUCLEOTIDE SEQUENCE</scope>
    <source>
        <strain evidence="2">Oregano 108</strain>
    </source>
</reference>
<feature type="region of interest" description="Disordered" evidence="1">
    <location>
        <begin position="490"/>
        <end position="514"/>
    </location>
</feature>
<dbReference type="RefSeq" id="WP_268214109.1">
    <property type="nucleotide sequence ID" value="NZ_CP107241.1"/>
</dbReference>
<dbReference type="PROSITE" id="PS51257">
    <property type="entry name" value="PROKAR_LIPOPROTEIN"/>
    <property type="match status" value="1"/>
</dbReference>
<sequence>MFIKNNSRSLIDFKSPAESVSGDASASSGGGGGCGKNLNSEKFSFDGIGAAPRRASLCHSRSCALQSKGGLSSKQQDDLNLEKKRVNWTRATGVAGKIGHKIESLLGMRDPESRVQAFVAFMADGKGRPDATFLDLGDGWMRVTRAIKGKTALIDFRCDEDGQVVDARHPGKFPLFPEGKEREAFDTVLKELKFRGADALRRVPVYYVNRNTRGYVLPTHGYVVAGDPNRGRKSGAALYGVGGDPKRGPVILDDKLLVRLIGEVNTKAGCKLSEPVRAAISALAGESFASREEFYSAYCRVRGGAVDQLGLHDEISSIYRLLPLSTMEMWPKKADDYRVAKPTAPERDLRAFEDFPKNIGRKVSLKKISEVDSIDLLEAKQQFTLHQLYQDELLGRNGTGVPSTLFKPRADTQIRDRLLASTPRFKRLPPHESDKVGNCNTGASSLLQRAVDKYSEKNGSISKKVSAASIFGIGSGHRLAIWDPLKVSSSNQTPLGPLTRTPEEPETDVGTSGG</sequence>
<accession>A0AA47EVH6</accession>
<evidence type="ECO:0000256" key="1">
    <source>
        <dbReference type="SAM" id="MobiDB-lite"/>
    </source>
</evidence>
<protein>
    <submittedName>
        <fullName evidence="2">Type III effector</fullName>
    </submittedName>
</protein>
<name>A0AA47EVH6_9XANT</name>